<dbReference type="Pfam" id="PF09174">
    <property type="entry name" value="Maf1"/>
    <property type="match status" value="1"/>
</dbReference>
<evidence type="ECO:0000313" key="1">
    <source>
        <dbReference type="EMBL" id="GMH18304.1"/>
    </source>
</evidence>
<sequence>MHVGALIKDKKRTVRCHGSRFQNNNLEWIKASDSYSLLEDLYKALDEVIKLAECEIYSYHRDCDAGPLLGRGVIWSFNFFFYNRKLKHVVSFRFCCLR</sequence>
<comment type="caution">
    <text evidence="1">The sequence shown here is derived from an EMBL/GenBank/DDBJ whole genome shotgun (WGS) entry which is preliminary data.</text>
</comment>
<dbReference type="Gene3D" id="3.40.1000.50">
    <property type="entry name" value="Repressor of RNA polymerase III transcription Maf1"/>
    <property type="match status" value="1"/>
</dbReference>
<dbReference type="InterPro" id="IPR015257">
    <property type="entry name" value="Maf1"/>
</dbReference>
<dbReference type="GO" id="GO:0016480">
    <property type="term" value="P:negative regulation of transcription by RNA polymerase III"/>
    <property type="evidence" value="ECO:0007669"/>
    <property type="project" value="InterPro"/>
</dbReference>
<name>A0AAD3SX34_NEPGR</name>
<dbReference type="PANTHER" id="PTHR22504:SF0">
    <property type="entry name" value="REPRESSOR OF RNA POLYMERASE III TRANSCRIPTION MAF1 HOMOLOG"/>
    <property type="match status" value="1"/>
</dbReference>
<organism evidence="1 2">
    <name type="scientific">Nepenthes gracilis</name>
    <name type="common">Slender pitcher plant</name>
    <dbReference type="NCBI Taxonomy" id="150966"/>
    <lineage>
        <taxon>Eukaryota</taxon>
        <taxon>Viridiplantae</taxon>
        <taxon>Streptophyta</taxon>
        <taxon>Embryophyta</taxon>
        <taxon>Tracheophyta</taxon>
        <taxon>Spermatophyta</taxon>
        <taxon>Magnoliopsida</taxon>
        <taxon>eudicotyledons</taxon>
        <taxon>Gunneridae</taxon>
        <taxon>Pentapetalae</taxon>
        <taxon>Caryophyllales</taxon>
        <taxon>Nepenthaceae</taxon>
        <taxon>Nepenthes</taxon>
    </lineage>
</organism>
<dbReference type="EMBL" id="BSYO01000019">
    <property type="protein sequence ID" value="GMH18304.1"/>
    <property type="molecule type" value="Genomic_DNA"/>
</dbReference>
<proteinExistence type="predicted"/>
<keyword evidence="2" id="KW-1185">Reference proteome</keyword>
<dbReference type="GO" id="GO:0005634">
    <property type="term" value="C:nucleus"/>
    <property type="evidence" value="ECO:0007669"/>
    <property type="project" value="TreeGrafter"/>
</dbReference>
<gene>
    <name evidence="1" type="ORF">Nepgr_020145</name>
</gene>
<dbReference type="Proteomes" id="UP001279734">
    <property type="component" value="Unassembled WGS sequence"/>
</dbReference>
<accession>A0AAD3SX34</accession>
<dbReference type="InterPro" id="IPR038564">
    <property type="entry name" value="Maf1_sf"/>
</dbReference>
<evidence type="ECO:0000313" key="2">
    <source>
        <dbReference type="Proteomes" id="UP001279734"/>
    </source>
</evidence>
<dbReference type="PANTHER" id="PTHR22504">
    <property type="entry name" value="REPRESSOR OF RNA POLYMERASE III TRANSCRIPTION MAF1"/>
    <property type="match status" value="1"/>
</dbReference>
<dbReference type="GO" id="GO:0000994">
    <property type="term" value="F:RNA polymerase III core binding"/>
    <property type="evidence" value="ECO:0007669"/>
    <property type="project" value="TreeGrafter"/>
</dbReference>
<protein>
    <submittedName>
        <fullName evidence="1">Uncharacterized protein</fullName>
    </submittedName>
</protein>
<dbReference type="AlphaFoldDB" id="A0AAD3SX34"/>
<reference evidence="1" key="1">
    <citation type="submission" date="2023-05" db="EMBL/GenBank/DDBJ databases">
        <title>Nepenthes gracilis genome sequencing.</title>
        <authorList>
            <person name="Fukushima K."/>
        </authorList>
    </citation>
    <scope>NUCLEOTIDE SEQUENCE</scope>
    <source>
        <strain evidence="1">SING2019-196</strain>
    </source>
</reference>